<evidence type="ECO:0000256" key="2">
    <source>
        <dbReference type="ARBA" id="ARBA00010990"/>
    </source>
</evidence>
<protein>
    <recommendedName>
        <fullName evidence="11">Holo-[acyl-carrier-protein] synthase</fullName>
        <shortName evidence="11">Holo-ACP synthase</shortName>
        <ecNumber evidence="11">2.7.8.7</ecNumber>
    </recommendedName>
    <alternativeName>
        <fullName evidence="11">4'-phosphopantetheinyl transferase AcpS</fullName>
    </alternativeName>
</protein>
<name>A0A2N5M0S7_9BACI</name>
<evidence type="ECO:0000313" key="14">
    <source>
        <dbReference type="Proteomes" id="UP000234748"/>
    </source>
</evidence>
<evidence type="ECO:0000313" key="13">
    <source>
        <dbReference type="EMBL" id="PLT27961.1"/>
    </source>
</evidence>
<keyword evidence="4 11" id="KW-0444">Lipid biosynthesis</keyword>
<evidence type="ECO:0000256" key="7">
    <source>
        <dbReference type="ARBA" id="ARBA00022832"/>
    </source>
</evidence>
<dbReference type="PANTHER" id="PTHR12215:SF10">
    <property type="entry name" value="L-AMINOADIPATE-SEMIALDEHYDE DEHYDROGENASE-PHOSPHOPANTETHEINYL TRANSFERASE"/>
    <property type="match status" value="1"/>
</dbReference>
<evidence type="ECO:0000256" key="1">
    <source>
        <dbReference type="ARBA" id="ARBA00001946"/>
    </source>
</evidence>
<dbReference type="GO" id="GO:0005829">
    <property type="term" value="C:cytosol"/>
    <property type="evidence" value="ECO:0007669"/>
    <property type="project" value="TreeGrafter"/>
</dbReference>
<evidence type="ECO:0000256" key="11">
    <source>
        <dbReference type="HAMAP-Rule" id="MF_00101"/>
    </source>
</evidence>
<keyword evidence="6 11" id="KW-0479">Metal-binding</keyword>
<dbReference type="NCBIfam" id="TIGR00556">
    <property type="entry name" value="pantethn_trn"/>
    <property type="match status" value="1"/>
</dbReference>
<dbReference type="GO" id="GO:0019878">
    <property type="term" value="P:lysine biosynthetic process via aminoadipic acid"/>
    <property type="evidence" value="ECO:0007669"/>
    <property type="project" value="TreeGrafter"/>
</dbReference>
<evidence type="ECO:0000256" key="8">
    <source>
        <dbReference type="ARBA" id="ARBA00022842"/>
    </source>
</evidence>
<comment type="catalytic activity">
    <reaction evidence="11">
        <text>apo-[ACP] + CoA = holo-[ACP] + adenosine 3',5'-bisphosphate + H(+)</text>
        <dbReference type="Rhea" id="RHEA:12068"/>
        <dbReference type="Rhea" id="RHEA-COMP:9685"/>
        <dbReference type="Rhea" id="RHEA-COMP:9690"/>
        <dbReference type="ChEBI" id="CHEBI:15378"/>
        <dbReference type="ChEBI" id="CHEBI:29999"/>
        <dbReference type="ChEBI" id="CHEBI:57287"/>
        <dbReference type="ChEBI" id="CHEBI:58343"/>
        <dbReference type="ChEBI" id="CHEBI:64479"/>
        <dbReference type="EC" id="2.7.8.7"/>
    </reaction>
</comment>
<evidence type="ECO:0000256" key="9">
    <source>
        <dbReference type="ARBA" id="ARBA00023098"/>
    </source>
</evidence>
<dbReference type="PANTHER" id="PTHR12215">
    <property type="entry name" value="PHOSPHOPANTETHEINE TRANSFERASE"/>
    <property type="match status" value="1"/>
</dbReference>
<dbReference type="SUPFAM" id="SSF56214">
    <property type="entry name" value="4'-phosphopantetheinyl transferase"/>
    <property type="match status" value="1"/>
</dbReference>
<dbReference type="EMBL" id="PGUY01000071">
    <property type="protein sequence ID" value="PLT27961.1"/>
    <property type="molecule type" value="Genomic_DNA"/>
</dbReference>
<evidence type="ECO:0000256" key="5">
    <source>
        <dbReference type="ARBA" id="ARBA00022679"/>
    </source>
</evidence>
<proteinExistence type="inferred from homology"/>
<keyword evidence="8 11" id="KW-0460">Magnesium</keyword>
<dbReference type="NCBIfam" id="TIGR00516">
    <property type="entry name" value="acpS"/>
    <property type="match status" value="1"/>
</dbReference>
<dbReference type="Pfam" id="PF01648">
    <property type="entry name" value="ACPS"/>
    <property type="match status" value="1"/>
</dbReference>
<comment type="similarity">
    <text evidence="11">Belongs to the P-Pant transferase superfamily. AcpS family.</text>
</comment>
<dbReference type="RefSeq" id="WP_101645358.1">
    <property type="nucleotide sequence ID" value="NZ_PGUY01000071.1"/>
</dbReference>
<feature type="binding site" evidence="11">
    <location>
        <position position="58"/>
    </location>
    <ligand>
        <name>Mg(2+)</name>
        <dbReference type="ChEBI" id="CHEBI:18420"/>
    </ligand>
</feature>
<evidence type="ECO:0000256" key="10">
    <source>
        <dbReference type="ARBA" id="ARBA00023160"/>
    </source>
</evidence>
<dbReference type="OrthoDB" id="517356at2"/>
<evidence type="ECO:0000256" key="3">
    <source>
        <dbReference type="ARBA" id="ARBA00022490"/>
    </source>
</evidence>
<comment type="similarity">
    <text evidence="2">Belongs to the P-Pant transferase superfamily. Gsp/Sfp/HetI/AcpT family.</text>
</comment>
<keyword evidence="14" id="KW-1185">Reference proteome</keyword>
<comment type="caution">
    <text evidence="13">The sequence shown here is derived from an EMBL/GenBank/DDBJ whole genome shotgun (WGS) entry which is preliminary data.</text>
</comment>
<dbReference type="GO" id="GO:0006633">
    <property type="term" value="P:fatty acid biosynthetic process"/>
    <property type="evidence" value="ECO:0007669"/>
    <property type="project" value="UniProtKB-UniRule"/>
</dbReference>
<dbReference type="HAMAP" id="MF_00101">
    <property type="entry name" value="AcpS"/>
    <property type="match status" value="1"/>
</dbReference>
<accession>A0A2N5M0S7</accession>
<dbReference type="InterPro" id="IPR004568">
    <property type="entry name" value="Ppantetheine-prot_Trfase_dom"/>
</dbReference>
<evidence type="ECO:0000256" key="4">
    <source>
        <dbReference type="ARBA" id="ARBA00022516"/>
    </source>
</evidence>
<feature type="binding site" evidence="11">
    <location>
        <position position="8"/>
    </location>
    <ligand>
        <name>Mg(2+)</name>
        <dbReference type="ChEBI" id="CHEBI:18420"/>
    </ligand>
</feature>
<dbReference type="InterPro" id="IPR037143">
    <property type="entry name" value="4-PPantetheinyl_Trfase_dom_sf"/>
</dbReference>
<dbReference type="AlphaFoldDB" id="A0A2N5M0S7"/>
<feature type="domain" description="4'-phosphopantetheinyl transferase" evidence="12">
    <location>
        <begin position="4"/>
        <end position="110"/>
    </location>
</feature>
<keyword evidence="10 11" id="KW-0275">Fatty acid biosynthesis</keyword>
<dbReference type="InterPro" id="IPR002582">
    <property type="entry name" value="ACPS"/>
</dbReference>
<comment type="cofactor">
    <cofactor evidence="1 11">
        <name>Mg(2+)</name>
        <dbReference type="ChEBI" id="CHEBI:18420"/>
    </cofactor>
</comment>
<dbReference type="GO" id="GO:0000287">
    <property type="term" value="F:magnesium ion binding"/>
    <property type="evidence" value="ECO:0007669"/>
    <property type="project" value="UniProtKB-UniRule"/>
</dbReference>
<comment type="function">
    <text evidence="11">Transfers the 4'-phosphopantetheine moiety from coenzyme A to a Ser of acyl-carrier-protein.</text>
</comment>
<dbReference type="InterPro" id="IPR008278">
    <property type="entry name" value="4-PPantetheinyl_Trfase_dom"/>
</dbReference>
<organism evidence="13 14">
    <name type="scientific">Peribacillus deserti</name>
    <dbReference type="NCBI Taxonomy" id="673318"/>
    <lineage>
        <taxon>Bacteria</taxon>
        <taxon>Bacillati</taxon>
        <taxon>Bacillota</taxon>
        <taxon>Bacilli</taxon>
        <taxon>Bacillales</taxon>
        <taxon>Bacillaceae</taxon>
        <taxon>Peribacillus</taxon>
    </lineage>
</organism>
<dbReference type="Proteomes" id="UP000234748">
    <property type="component" value="Unassembled WGS sequence"/>
</dbReference>
<keyword evidence="7 11" id="KW-0276">Fatty acid metabolism</keyword>
<sequence>MIKGIGLDLIELKRIKSLADRQPKFADRILTRSEKEIYDSLGEKRKMEFLAGRFSAKEAFAKACGTGIGSQLSFLDIEILKTEQGKPFIAKPIGGNVHLSITHTSEYAAAQVIIEDN</sequence>
<dbReference type="Gene3D" id="3.90.470.20">
    <property type="entry name" value="4'-phosphopantetheinyl transferase domain"/>
    <property type="match status" value="1"/>
</dbReference>
<dbReference type="InterPro" id="IPR050559">
    <property type="entry name" value="P-Pant_transferase_sf"/>
</dbReference>
<reference evidence="13 14" key="1">
    <citation type="submission" date="2017-11" db="EMBL/GenBank/DDBJ databases">
        <title>Comparitive Functional Genomics of Dry Heat Resistant strains isolated from the Viking Spacecraft.</title>
        <authorList>
            <person name="Seuylemezian A."/>
            <person name="Cooper K."/>
            <person name="Vaishampayan P."/>
        </authorList>
    </citation>
    <scope>NUCLEOTIDE SEQUENCE [LARGE SCALE GENOMIC DNA]</scope>
    <source>
        <strain evidence="13 14">V1-29</strain>
    </source>
</reference>
<dbReference type="EC" id="2.7.8.7" evidence="11"/>
<keyword evidence="5 11" id="KW-0808">Transferase</keyword>
<comment type="subcellular location">
    <subcellularLocation>
        <location evidence="11">Cytoplasm</location>
    </subcellularLocation>
</comment>
<gene>
    <name evidence="11" type="primary">acpS</name>
    <name evidence="13" type="ORF">CUU66_21105</name>
</gene>
<dbReference type="GO" id="GO:0008897">
    <property type="term" value="F:holo-[acyl-carrier-protein] synthase activity"/>
    <property type="evidence" value="ECO:0007669"/>
    <property type="project" value="UniProtKB-UniRule"/>
</dbReference>
<evidence type="ECO:0000259" key="12">
    <source>
        <dbReference type="Pfam" id="PF01648"/>
    </source>
</evidence>
<evidence type="ECO:0000256" key="6">
    <source>
        <dbReference type="ARBA" id="ARBA00022723"/>
    </source>
</evidence>
<keyword evidence="3 11" id="KW-0963">Cytoplasm</keyword>
<keyword evidence="9 11" id="KW-0443">Lipid metabolism</keyword>